<reference evidence="1" key="1">
    <citation type="submission" date="2024-03" db="EMBL/GenBank/DDBJ databases">
        <title>Human intestinal bacterial collection.</title>
        <authorList>
            <person name="Pauvert C."/>
            <person name="Hitch T.C.A."/>
            <person name="Clavel T."/>
        </authorList>
    </citation>
    <scope>NUCLEOTIDE SEQUENCE</scope>
    <source>
        <strain evidence="1">CLA-AA-H227</strain>
    </source>
</reference>
<sequence length="62" mass="6651">MEGIVTKILLIVAGVATFVAVIVGLLQPAIKSKGEEVKNTVENTKVAYIIEQEESPDIDLVI</sequence>
<gene>
    <name evidence="1" type="ORF">WMO40_20705</name>
</gene>
<dbReference type="Proteomes" id="UP001439875">
    <property type="component" value="Unassembled WGS sequence"/>
</dbReference>
<keyword evidence="2" id="KW-1185">Reference proteome</keyword>
<accession>A0ACC6SGE3</accession>
<evidence type="ECO:0000313" key="2">
    <source>
        <dbReference type="Proteomes" id="UP001439875"/>
    </source>
</evidence>
<dbReference type="EMBL" id="JBBMEW010000027">
    <property type="protein sequence ID" value="MEQ2529099.1"/>
    <property type="molecule type" value="Genomic_DNA"/>
</dbReference>
<proteinExistence type="predicted"/>
<evidence type="ECO:0000313" key="1">
    <source>
        <dbReference type="EMBL" id="MEQ2529099.1"/>
    </source>
</evidence>
<name>A0ACC6SGE3_9BACI</name>
<organism evidence="1 2">
    <name type="scientific">Robertmurraya yapensis</name>
    <name type="common">ex Hitch et al 2024</name>
    <dbReference type="NCBI Taxonomy" id="3133160"/>
    <lineage>
        <taxon>Bacteria</taxon>
        <taxon>Bacillati</taxon>
        <taxon>Bacillota</taxon>
        <taxon>Bacilli</taxon>
        <taxon>Bacillales</taxon>
        <taxon>Bacillaceae</taxon>
        <taxon>Robertmurraya</taxon>
    </lineage>
</organism>
<protein>
    <submittedName>
        <fullName evidence="1">Uncharacterized protein</fullName>
    </submittedName>
</protein>
<comment type="caution">
    <text evidence="1">The sequence shown here is derived from an EMBL/GenBank/DDBJ whole genome shotgun (WGS) entry which is preliminary data.</text>
</comment>